<evidence type="ECO:0000313" key="2">
    <source>
        <dbReference type="EMBL" id="RZC41269.1"/>
    </source>
</evidence>
<evidence type="ECO:0000313" key="3">
    <source>
        <dbReference type="Proteomes" id="UP000292052"/>
    </source>
</evidence>
<name>A0A482W944_ASBVE</name>
<feature type="non-terminal residue" evidence="2">
    <location>
        <position position="1"/>
    </location>
</feature>
<feature type="region of interest" description="Disordered" evidence="1">
    <location>
        <begin position="198"/>
        <end position="236"/>
    </location>
</feature>
<dbReference type="OrthoDB" id="6381995at2759"/>
<evidence type="ECO:0000256" key="1">
    <source>
        <dbReference type="SAM" id="MobiDB-lite"/>
    </source>
</evidence>
<dbReference type="PANTHER" id="PTHR11861:SF8">
    <property type="entry name" value="PKD DOMAIN-CONTAINING PROTEIN"/>
    <property type="match status" value="1"/>
</dbReference>
<comment type="caution">
    <text evidence="2">The sequence shown here is derived from an EMBL/GenBank/DDBJ whole genome shotgun (WGS) entry which is preliminary data.</text>
</comment>
<reference evidence="2 3" key="1">
    <citation type="submission" date="2017-03" db="EMBL/GenBank/DDBJ databases">
        <title>Genome of the blue death feigning beetle - Asbolus verrucosus.</title>
        <authorList>
            <person name="Rider S.D."/>
        </authorList>
    </citation>
    <scope>NUCLEOTIDE SEQUENCE [LARGE SCALE GENOMIC DNA]</scope>
    <source>
        <strain evidence="2">Butters</strain>
        <tissue evidence="2">Head and leg muscle</tissue>
    </source>
</reference>
<sequence length="464" mass="52223">LVSSYHVNLIDNGPIVKGANITFRATLYDNNQLAKGSYEFKWEDTAVPTHTRKIDSDGPIDEWTVLFNDSIYPAGRYVAQVTVCKNYLIYCIPLASSRIEFYINETLNGDLQLIQKNKTRNSIFVSNADQVIHNVSLKQSDADLVKQAPTILTYWFVDCTYYGFRKDFLFSFNYTQPDEEHFVEALVVADFTPLPPPTTTTVPTTTTTTTTVKPNTTTTAPTPTTKATTTAAPNSTMTTTLLPTNITKSTKTIVKRDVDVDLLKNETSPLKVRVNGSLVPYQGSFPYVCNGTKVATDPKKTYGYFFKTIKVRVPISKVNVTGNNWLQHGDLLTLNVKCHASKTLKYCVNYEKGVYNVTGNENCSSNYHELEKCEFTIQRYFVESMEHTIVIIIKNESKSKRNCLFVVEVADFNFGQNFGDMEYKTFKERLRVSIANAFFTRAPSPGSSEVPVWPPGRKYGSMTS</sequence>
<gene>
    <name evidence="2" type="ORF">BDFB_003913</name>
</gene>
<feature type="compositionally biased region" description="Low complexity" evidence="1">
    <location>
        <begin position="199"/>
        <end position="236"/>
    </location>
</feature>
<dbReference type="STRING" id="1661398.A0A482W944"/>
<dbReference type="Proteomes" id="UP000292052">
    <property type="component" value="Unassembled WGS sequence"/>
</dbReference>
<organism evidence="2 3">
    <name type="scientific">Asbolus verrucosus</name>
    <name type="common">Desert ironclad beetle</name>
    <dbReference type="NCBI Taxonomy" id="1661398"/>
    <lineage>
        <taxon>Eukaryota</taxon>
        <taxon>Metazoa</taxon>
        <taxon>Ecdysozoa</taxon>
        <taxon>Arthropoda</taxon>
        <taxon>Hexapoda</taxon>
        <taxon>Insecta</taxon>
        <taxon>Pterygota</taxon>
        <taxon>Neoptera</taxon>
        <taxon>Endopterygota</taxon>
        <taxon>Coleoptera</taxon>
        <taxon>Polyphaga</taxon>
        <taxon>Cucujiformia</taxon>
        <taxon>Tenebrionidae</taxon>
        <taxon>Pimeliinae</taxon>
        <taxon>Asbolus</taxon>
    </lineage>
</organism>
<dbReference type="InterPro" id="IPR045219">
    <property type="entry name" value="PKAT"/>
</dbReference>
<accession>A0A482W944</accession>
<keyword evidence="3" id="KW-1185">Reference proteome</keyword>
<dbReference type="PANTHER" id="PTHR11861">
    <property type="entry name" value="MELANOCYTE PROTEIN PMEL 17-RELATED"/>
    <property type="match status" value="1"/>
</dbReference>
<proteinExistence type="predicted"/>
<feature type="non-terminal residue" evidence="2">
    <location>
        <position position="464"/>
    </location>
</feature>
<dbReference type="GO" id="GO:0005886">
    <property type="term" value="C:plasma membrane"/>
    <property type="evidence" value="ECO:0007669"/>
    <property type="project" value="TreeGrafter"/>
</dbReference>
<protein>
    <submittedName>
        <fullName evidence="2">Uncharacterized protein</fullName>
    </submittedName>
</protein>
<dbReference type="EMBL" id="QDEB01018822">
    <property type="protein sequence ID" value="RZC41269.1"/>
    <property type="molecule type" value="Genomic_DNA"/>
</dbReference>
<dbReference type="AlphaFoldDB" id="A0A482W944"/>